<gene>
    <name evidence="1" type="ORF">AVEN_218289_1</name>
</gene>
<proteinExistence type="predicted"/>
<organism evidence="1 2">
    <name type="scientific">Araneus ventricosus</name>
    <name type="common">Orbweaver spider</name>
    <name type="synonym">Epeira ventricosa</name>
    <dbReference type="NCBI Taxonomy" id="182803"/>
    <lineage>
        <taxon>Eukaryota</taxon>
        <taxon>Metazoa</taxon>
        <taxon>Ecdysozoa</taxon>
        <taxon>Arthropoda</taxon>
        <taxon>Chelicerata</taxon>
        <taxon>Arachnida</taxon>
        <taxon>Araneae</taxon>
        <taxon>Araneomorphae</taxon>
        <taxon>Entelegynae</taxon>
        <taxon>Araneoidea</taxon>
        <taxon>Araneidae</taxon>
        <taxon>Araneus</taxon>
    </lineage>
</organism>
<dbReference type="EMBL" id="BGPR01024239">
    <property type="protein sequence ID" value="GBN92149.1"/>
    <property type="molecule type" value="Genomic_DNA"/>
</dbReference>
<dbReference type="AlphaFoldDB" id="A0A4Y2SYA3"/>
<name>A0A4Y2SYA3_ARAVE</name>
<sequence length="84" mass="9345">MLKRRSWCPLLMQILLENDMCTCRVITFSVPPQSSILGEGIKVLQIQNLIMSPSCGPDAYNASETSRGRSLSMMTNVLVRGRSL</sequence>
<comment type="caution">
    <text evidence="1">The sequence shown here is derived from an EMBL/GenBank/DDBJ whole genome shotgun (WGS) entry which is preliminary data.</text>
</comment>
<protein>
    <submittedName>
        <fullName evidence="1">Uncharacterized protein</fullName>
    </submittedName>
</protein>
<dbReference type="Proteomes" id="UP000499080">
    <property type="component" value="Unassembled WGS sequence"/>
</dbReference>
<reference evidence="1 2" key="1">
    <citation type="journal article" date="2019" name="Sci. Rep.">
        <title>Orb-weaving spider Araneus ventricosus genome elucidates the spidroin gene catalogue.</title>
        <authorList>
            <person name="Kono N."/>
            <person name="Nakamura H."/>
            <person name="Ohtoshi R."/>
            <person name="Moran D.A.P."/>
            <person name="Shinohara A."/>
            <person name="Yoshida Y."/>
            <person name="Fujiwara M."/>
            <person name="Mori M."/>
            <person name="Tomita M."/>
            <person name="Arakawa K."/>
        </authorList>
    </citation>
    <scope>NUCLEOTIDE SEQUENCE [LARGE SCALE GENOMIC DNA]</scope>
</reference>
<evidence type="ECO:0000313" key="1">
    <source>
        <dbReference type="EMBL" id="GBN92149.1"/>
    </source>
</evidence>
<evidence type="ECO:0000313" key="2">
    <source>
        <dbReference type="Proteomes" id="UP000499080"/>
    </source>
</evidence>
<keyword evidence="2" id="KW-1185">Reference proteome</keyword>
<accession>A0A4Y2SYA3</accession>